<dbReference type="Proteomes" id="UP000281647">
    <property type="component" value="Unassembled WGS sequence"/>
</dbReference>
<dbReference type="GO" id="GO:0051119">
    <property type="term" value="F:sugar transmembrane transporter activity"/>
    <property type="evidence" value="ECO:0007669"/>
    <property type="project" value="InterPro"/>
</dbReference>
<evidence type="ECO:0000256" key="4">
    <source>
        <dbReference type="ARBA" id="ARBA00023136"/>
    </source>
</evidence>
<keyword evidence="4 5" id="KW-0472">Membrane</keyword>
<dbReference type="InterPro" id="IPR006603">
    <property type="entry name" value="PQ-loop_rpt"/>
</dbReference>
<dbReference type="AlphaFoldDB" id="A0A432V484"/>
<feature type="transmembrane region" description="Helical" evidence="5">
    <location>
        <begin position="36"/>
        <end position="58"/>
    </location>
</feature>
<dbReference type="EMBL" id="RKST01000015">
    <property type="protein sequence ID" value="RUM96920.1"/>
    <property type="molecule type" value="Genomic_DNA"/>
</dbReference>
<dbReference type="NCBIfam" id="NF037968">
    <property type="entry name" value="SemiSWEET_2"/>
    <property type="match status" value="1"/>
</dbReference>
<reference evidence="6 7" key="1">
    <citation type="submission" date="2018-11" db="EMBL/GenBank/DDBJ databases">
        <title>Pseudaminobacter arsenicus sp. nov., an arsenic-resistant bacterium isolated from arsenic-rich aquifers.</title>
        <authorList>
            <person name="Mu Y."/>
        </authorList>
    </citation>
    <scope>NUCLEOTIDE SEQUENCE [LARGE SCALE GENOMIC DNA]</scope>
    <source>
        <strain evidence="6 7">CB3</strain>
    </source>
</reference>
<dbReference type="InterPro" id="IPR047662">
    <property type="entry name" value="SemiSWEET"/>
</dbReference>
<keyword evidence="7" id="KW-1185">Reference proteome</keyword>
<organism evidence="6 7">
    <name type="scientific">Borborobacter arsenicus</name>
    <dbReference type="NCBI Taxonomy" id="1851146"/>
    <lineage>
        <taxon>Bacteria</taxon>
        <taxon>Pseudomonadati</taxon>
        <taxon>Pseudomonadota</taxon>
        <taxon>Alphaproteobacteria</taxon>
        <taxon>Hyphomicrobiales</taxon>
        <taxon>Phyllobacteriaceae</taxon>
        <taxon>Borborobacter</taxon>
    </lineage>
</organism>
<protein>
    <recommendedName>
        <fullName evidence="8">MtN3 and saliva related transmembrane protein</fullName>
    </recommendedName>
</protein>
<comment type="subcellular location">
    <subcellularLocation>
        <location evidence="1">Membrane</location>
        <topology evidence="1">Multi-pass membrane protein</topology>
    </subcellularLocation>
</comment>
<name>A0A432V484_9HYPH</name>
<evidence type="ECO:0000256" key="1">
    <source>
        <dbReference type="ARBA" id="ARBA00004141"/>
    </source>
</evidence>
<dbReference type="Pfam" id="PF04193">
    <property type="entry name" value="PQ-loop"/>
    <property type="match status" value="1"/>
</dbReference>
<sequence length="122" mass="13738">MHEAPRHLVQRANPASQRFALLPLQGRATPTFRKFAALHFSVEIIGSVAAFITTFCWLPQILKIRRQKKADDISLLTTGALATGIFLWLLYGLLIGSWPLIMANMVSFLFIATIVGLKLRYR</sequence>
<feature type="transmembrane region" description="Helical" evidence="5">
    <location>
        <begin position="97"/>
        <end position="117"/>
    </location>
</feature>
<dbReference type="GO" id="GO:0016020">
    <property type="term" value="C:membrane"/>
    <property type="evidence" value="ECO:0007669"/>
    <property type="project" value="UniProtKB-SubCell"/>
</dbReference>
<proteinExistence type="predicted"/>
<evidence type="ECO:0000256" key="3">
    <source>
        <dbReference type="ARBA" id="ARBA00022989"/>
    </source>
</evidence>
<comment type="caution">
    <text evidence="6">The sequence shown here is derived from an EMBL/GenBank/DDBJ whole genome shotgun (WGS) entry which is preliminary data.</text>
</comment>
<evidence type="ECO:0000313" key="6">
    <source>
        <dbReference type="EMBL" id="RUM96920.1"/>
    </source>
</evidence>
<keyword evidence="2 5" id="KW-0812">Transmembrane</keyword>
<evidence type="ECO:0000313" key="7">
    <source>
        <dbReference type="Proteomes" id="UP000281647"/>
    </source>
</evidence>
<gene>
    <name evidence="6" type="ORF">EET67_15390</name>
</gene>
<dbReference type="OrthoDB" id="9814012at2"/>
<dbReference type="Gene3D" id="1.20.1280.290">
    <property type="match status" value="1"/>
</dbReference>
<dbReference type="RefSeq" id="WP_128627421.1">
    <property type="nucleotide sequence ID" value="NZ_RKST01000015.1"/>
</dbReference>
<evidence type="ECO:0000256" key="2">
    <source>
        <dbReference type="ARBA" id="ARBA00022692"/>
    </source>
</evidence>
<evidence type="ECO:0000256" key="5">
    <source>
        <dbReference type="SAM" id="Phobius"/>
    </source>
</evidence>
<keyword evidence="3 5" id="KW-1133">Transmembrane helix</keyword>
<feature type="transmembrane region" description="Helical" evidence="5">
    <location>
        <begin position="70"/>
        <end position="91"/>
    </location>
</feature>
<evidence type="ECO:0008006" key="8">
    <source>
        <dbReference type="Google" id="ProtNLM"/>
    </source>
</evidence>
<accession>A0A432V484</accession>